<proteinExistence type="inferred from homology"/>
<dbReference type="PROSITE" id="PS51387">
    <property type="entry name" value="FAD_PCMH"/>
    <property type="match status" value="1"/>
</dbReference>
<name>A0A1L9SFH4_9EURO</name>
<evidence type="ECO:0000256" key="3">
    <source>
        <dbReference type="ARBA" id="ARBA00022630"/>
    </source>
</evidence>
<comment type="cofactor">
    <cofactor evidence="1">
        <name>FAD</name>
        <dbReference type="ChEBI" id="CHEBI:57692"/>
    </cofactor>
</comment>
<dbReference type="Proteomes" id="UP000184188">
    <property type="component" value="Unassembled WGS sequence"/>
</dbReference>
<dbReference type="PANTHER" id="PTHR42973">
    <property type="entry name" value="BINDING OXIDOREDUCTASE, PUTATIVE (AFU_ORTHOLOGUE AFUA_1G17690)-RELATED"/>
    <property type="match status" value="1"/>
</dbReference>
<organism evidence="7 8">
    <name type="scientific">Penicilliopsis zonata CBS 506.65</name>
    <dbReference type="NCBI Taxonomy" id="1073090"/>
    <lineage>
        <taxon>Eukaryota</taxon>
        <taxon>Fungi</taxon>
        <taxon>Dikarya</taxon>
        <taxon>Ascomycota</taxon>
        <taxon>Pezizomycotina</taxon>
        <taxon>Eurotiomycetes</taxon>
        <taxon>Eurotiomycetidae</taxon>
        <taxon>Eurotiales</taxon>
        <taxon>Aspergillaceae</taxon>
        <taxon>Penicilliopsis</taxon>
    </lineage>
</organism>
<dbReference type="InterPro" id="IPR016166">
    <property type="entry name" value="FAD-bd_PCMH"/>
</dbReference>
<accession>A0A1L9SFH4</accession>
<sequence length="574" mass="64391">MPAVDIYKILKEKKVLGTQIPVYKSGEIEYELSVDVANLLYCFSRPKCVVKPEQTVHVVEVVKQAHKHYVPITVKNGGHSYAGLSTTNEGILLDLSRMVDVDLKLDAEGLEPPEDAEGPTVTMQGGALWAHVYRQLVINKCDGWVVNGGRCPTVGVSGFVLGGGLGPFTRRFGMGCDSLLEATLVTGNGKEVTVRAKDDPSSDEGKLFWALRGAGANNFGVVLSMKVALHKLQEESVVAGRFNWYPGVDTTERMAAFRQVMHDFYTTEWDHGLTIDSSWLCNMKERNGELGVRFLTYYDGNRDAFRKEVDRLLASSASEENVDNEADVAVAKAEMKKQLTENLKRRSIDEHSARFLHETLISQWSEETLKARPANKSYTVYASFVFTKHDEQGSNYAKITECITKHMDRFRAQFVGEVALLQVTFIHTGGKASEIGREPGPDATAFPWRDGRYIAYIMIQWDEKWLVREMQDFCRDFKQDLAEFSIGKKAGFLNFPDREVCVSEEDRHEAYYGPNSEEVRQIKNKWDEGKIFHRGCLAWAADLRPPGVLAIGNGGHVSSNFYLALVSDSFDCFV</sequence>
<dbReference type="STRING" id="1073090.A0A1L9SFH4"/>
<dbReference type="VEuPathDB" id="FungiDB:ASPZODRAFT_160090"/>
<dbReference type="Pfam" id="PF08031">
    <property type="entry name" value="BBE"/>
    <property type="match status" value="1"/>
</dbReference>
<protein>
    <recommendedName>
        <fullName evidence="6">FAD-binding PCMH-type domain-containing protein</fullName>
    </recommendedName>
</protein>
<dbReference type="InterPro" id="IPR006094">
    <property type="entry name" value="Oxid_FAD_bind_N"/>
</dbReference>
<dbReference type="InterPro" id="IPR050416">
    <property type="entry name" value="FAD-linked_Oxidoreductase"/>
</dbReference>
<evidence type="ECO:0000256" key="5">
    <source>
        <dbReference type="ARBA" id="ARBA00023002"/>
    </source>
</evidence>
<reference evidence="8" key="1">
    <citation type="journal article" date="2017" name="Genome Biol.">
        <title>Comparative genomics reveals high biological diversity and specific adaptations in the industrially and medically important fungal genus Aspergillus.</title>
        <authorList>
            <person name="de Vries R.P."/>
            <person name="Riley R."/>
            <person name="Wiebenga A."/>
            <person name="Aguilar-Osorio G."/>
            <person name="Amillis S."/>
            <person name="Uchima C.A."/>
            <person name="Anderluh G."/>
            <person name="Asadollahi M."/>
            <person name="Askin M."/>
            <person name="Barry K."/>
            <person name="Battaglia E."/>
            <person name="Bayram O."/>
            <person name="Benocci T."/>
            <person name="Braus-Stromeyer S.A."/>
            <person name="Caldana C."/>
            <person name="Canovas D."/>
            <person name="Cerqueira G.C."/>
            <person name="Chen F."/>
            <person name="Chen W."/>
            <person name="Choi C."/>
            <person name="Clum A."/>
            <person name="Dos Santos R.A."/>
            <person name="Damasio A.R."/>
            <person name="Diallinas G."/>
            <person name="Emri T."/>
            <person name="Fekete E."/>
            <person name="Flipphi M."/>
            <person name="Freyberg S."/>
            <person name="Gallo A."/>
            <person name="Gournas C."/>
            <person name="Habgood R."/>
            <person name="Hainaut M."/>
            <person name="Harispe M.L."/>
            <person name="Henrissat B."/>
            <person name="Hilden K.S."/>
            <person name="Hope R."/>
            <person name="Hossain A."/>
            <person name="Karabika E."/>
            <person name="Karaffa L."/>
            <person name="Karanyi Z."/>
            <person name="Krasevec N."/>
            <person name="Kuo A."/>
            <person name="Kusch H."/>
            <person name="LaButti K."/>
            <person name="Lagendijk E.L."/>
            <person name="Lapidus A."/>
            <person name="Levasseur A."/>
            <person name="Lindquist E."/>
            <person name="Lipzen A."/>
            <person name="Logrieco A.F."/>
            <person name="MacCabe A."/>
            <person name="Maekelae M.R."/>
            <person name="Malavazi I."/>
            <person name="Melin P."/>
            <person name="Meyer V."/>
            <person name="Mielnichuk N."/>
            <person name="Miskei M."/>
            <person name="Molnar A.P."/>
            <person name="Mule G."/>
            <person name="Ngan C.Y."/>
            <person name="Orejas M."/>
            <person name="Orosz E."/>
            <person name="Ouedraogo J.P."/>
            <person name="Overkamp K.M."/>
            <person name="Park H.-S."/>
            <person name="Perrone G."/>
            <person name="Piumi F."/>
            <person name="Punt P.J."/>
            <person name="Ram A.F."/>
            <person name="Ramon A."/>
            <person name="Rauscher S."/>
            <person name="Record E."/>
            <person name="Riano-Pachon D.M."/>
            <person name="Robert V."/>
            <person name="Roehrig J."/>
            <person name="Ruller R."/>
            <person name="Salamov A."/>
            <person name="Salih N.S."/>
            <person name="Samson R.A."/>
            <person name="Sandor E."/>
            <person name="Sanguinetti M."/>
            <person name="Schuetze T."/>
            <person name="Sepcic K."/>
            <person name="Shelest E."/>
            <person name="Sherlock G."/>
            <person name="Sophianopoulou V."/>
            <person name="Squina F.M."/>
            <person name="Sun H."/>
            <person name="Susca A."/>
            <person name="Todd R.B."/>
            <person name="Tsang A."/>
            <person name="Unkles S.E."/>
            <person name="van de Wiele N."/>
            <person name="van Rossen-Uffink D."/>
            <person name="Oliveira J.V."/>
            <person name="Vesth T.C."/>
            <person name="Visser J."/>
            <person name="Yu J.-H."/>
            <person name="Zhou M."/>
            <person name="Andersen M.R."/>
            <person name="Archer D.B."/>
            <person name="Baker S.E."/>
            <person name="Benoit I."/>
            <person name="Brakhage A.A."/>
            <person name="Braus G.H."/>
            <person name="Fischer R."/>
            <person name="Frisvad J.C."/>
            <person name="Goldman G.H."/>
            <person name="Houbraken J."/>
            <person name="Oakley B."/>
            <person name="Pocsi I."/>
            <person name="Scazzocchio C."/>
            <person name="Seiboth B."/>
            <person name="vanKuyk P.A."/>
            <person name="Wortman J."/>
            <person name="Dyer P.S."/>
            <person name="Grigoriev I.V."/>
        </authorList>
    </citation>
    <scope>NUCLEOTIDE SEQUENCE [LARGE SCALE GENOMIC DNA]</scope>
    <source>
        <strain evidence="8">CBS 506.65</strain>
    </source>
</reference>
<keyword evidence="3" id="KW-0285">Flavoprotein</keyword>
<evidence type="ECO:0000256" key="1">
    <source>
        <dbReference type="ARBA" id="ARBA00001974"/>
    </source>
</evidence>
<dbReference type="RefSeq" id="XP_022580412.1">
    <property type="nucleotide sequence ID" value="XM_022726450.1"/>
</dbReference>
<dbReference type="AlphaFoldDB" id="A0A1L9SFH4"/>
<dbReference type="OrthoDB" id="407275at2759"/>
<dbReference type="InterPro" id="IPR036318">
    <property type="entry name" value="FAD-bd_PCMH-like_sf"/>
</dbReference>
<gene>
    <name evidence="7" type="ORF">ASPZODRAFT_160090</name>
</gene>
<dbReference type="PANTHER" id="PTHR42973:SF39">
    <property type="entry name" value="FAD-BINDING PCMH-TYPE DOMAIN-CONTAINING PROTEIN"/>
    <property type="match status" value="1"/>
</dbReference>
<keyword evidence="5" id="KW-0560">Oxidoreductase</keyword>
<evidence type="ECO:0000256" key="2">
    <source>
        <dbReference type="ARBA" id="ARBA00005466"/>
    </source>
</evidence>
<dbReference type="Pfam" id="PF01565">
    <property type="entry name" value="FAD_binding_4"/>
    <property type="match status" value="1"/>
</dbReference>
<dbReference type="GO" id="GO:0016491">
    <property type="term" value="F:oxidoreductase activity"/>
    <property type="evidence" value="ECO:0007669"/>
    <property type="project" value="UniProtKB-KW"/>
</dbReference>
<evidence type="ECO:0000313" key="8">
    <source>
        <dbReference type="Proteomes" id="UP000184188"/>
    </source>
</evidence>
<keyword evidence="8" id="KW-1185">Reference proteome</keyword>
<dbReference type="Gene3D" id="3.40.462.20">
    <property type="match status" value="1"/>
</dbReference>
<evidence type="ECO:0000256" key="4">
    <source>
        <dbReference type="ARBA" id="ARBA00022827"/>
    </source>
</evidence>
<evidence type="ECO:0000259" key="6">
    <source>
        <dbReference type="PROSITE" id="PS51387"/>
    </source>
</evidence>
<keyword evidence="4" id="KW-0274">FAD</keyword>
<dbReference type="InterPro" id="IPR012951">
    <property type="entry name" value="BBE"/>
</dbReference>
<dbReference type="InterPro" id="IPR016169">
    <property type="entry name" value="FAD-bd_PCMH_sub2"/>
</dbReference>
<feature type="domain" description="FAD-binding PCMH-type" evidence="6">
    <location>
        <begin position="42"/>
        <end position="232"/>
    </location>
</feature>
<evidence type="ECO:0000313" key="7">
    <source>
        <dbReference type="EMBL" id="OJJ45902.1"/>
    </source>
</evidence>
<dbReference type="GO" id="GO:0071949">
    <property type="term" value="F:FAD binding"/>
    <property type="evidence" value="ECO:0007669"/>
    <property type="project" value="InterPro"/>
</dbReference>
<dbReference type="GeneID" id="34612914"/>
<comment type="similarity">
    <text evidence="2">Belongs to the oxygen-dependent FAD-linked oxidoreductase family.</text>
</comment>
<dbReference type="SUPFAM" id="SSF56176">
    <property type="entry name" value="FAD-binding/transporter-associated domain-like"/>
    <property type="match status" value="1"/>
</dbReference>
<dbReference type="Gene3D" id="3.30.465.10">
    <property type="match status" value="1"/>
</dbReference>
<dbReference type="EMBL" id="KV878344">
    <property type="protein sequence ID" value="OJJ45902.1"/>
    <property type="molecule type" value="Genomic_DNA"/>
</dbReference>